<evidence type="ECO:0000313" key="2">
    <source>
        <dbReference type="Proteomes" id="UP000821865"/>
    </source>
</evidence>
<comment type="caution">
    <text evidence="1">The sequence shown here is derived from an EMBL/GenBank/DDBJ whole genome shotgun (WGS) entry which is preliminary data.</text>
</comment>
<gene>
    <name evidence="1" type="ORF">HPB49_013126</name>
</gene>
<dbReference type="EMBL" id="CM023472">
    <property type="protein sequence ID" value="KAH7959701.1"/>
    <property type="molecule type" value="Genomic_DNA"/>
</dbReference>
<proteinExistence type="predicted"/>
<name>A0ACB8D5S2_DERSI</name>
<organism evidence="1 2">
    <name type="scientific">Dermacentor silvarum</name>
    <name type="common">Tick</name>
    <dbReference type="NCBI Taxonomy" id="543639"/>
    <lineage>
        <taxon>Eukaryota</taxon>
        <taxon>Metazoa</taxon>
        <taxon>Ecdysozoa</taxon>
        <taxon>Arthropoda</taxon>
        <taxon>Chelicerata</taxon>
        <taxon>Arachnida</taxon>
        <taxon>Acari</taxon>
        <taxon>Parasitiformes</taxon>
        <taxon>Ixodida</taxon>
        <taxon>Ixodoidea</taxon>
        <taxon>Ixodidae</taxon>
        <taxon>Rhipicephalinae</taxon>
        <taxon>Dermacentor</taxon>
    </lineage>
</organism>
<reference evidence="1" key="1">
    <citation type="submission" date="2020-05" db="EMBL/GenBank/DDBJ databases">
        <title>Large-scale comparative analyses of tick genomes elucidate their genetic diversity and vector capacities.</title>
        <authorList>
            <person name="Jia N."/>
            <person name="Wang J."/>
            <person name="Shi W."/>
            <person name="Du L."/>
            <person name="Sun Y."/>
            <person name="Zhan W."/>
            <person name="Jiang J."/>
            <person name="Wang Q."/>
            <person name="Zhang B."/>
            <person name="Ji P."/>
            <person name="Sakyi L.B."/>
            <person name="Cui X."/>
            <person name="Yuan T."/>
            <person name="Jiang B."/>
            <person name="Yang W."/>
            <person name="Lam T.T.-Y."/>
            <person name="Chang Q."/>
            <person name="Ding S."/>
            <person name="Wang X."/>
            <person name="Zhu J."/>
            <person name="Ruan X."/>
            <person name="Zhao L."/>
            <person name="Wei J."/>
            <person name="Que T."/>
            <person name="Du C."/>
            <person name="Cheng J."/>
            <person name="Dai P."/>
            <person name="Han X."/>
            <person name="Huang E."/>
            <person name="Gao Y."/>
            <person name="Liu J."/>
            <person name="Shao H."/>
            <person name="Ye R."/>
            <person name="Li L."/>
            <person name="Wei W."/>
            <person name="Wang X."/>
            <person name="Wang C."/>
            <person name="Yang T."/>
            <person name="Huo Q."/>
            <person name="Li W."/>
            <person name="Guo W."/>
            <person name="Chen H."/>
            <person name="Zhou L."/>
            <person name="Ni X."/>
            <person name="Tian J."/>
            <person name="Zhou Y."/>
            <person name="Sheng Y."/>
            <person name="Liu T."/>
            <person name="Pan Y."/>
            <person name="Xia L."/>
            <person name="Li J."/>
            <person name="Zhao F."/>
            <person name="Cao W."/>
        </authorList>
    </citation>
    <scope>NUCLEOTIDE SEQUENCE</scope>
    <source>
        <strain evidence="1">Dsil-2018</strain>
    </source>
</reference>
<dbReference type="Proteomes" id="UP000821865">
    <property type="component" value="Chromosome 3"/>
</dbReference>
<protein>
    <submittedName>
        <fullName evidence="1">Uncharacterized protein</fullName>
    </submittedName>
</protein>
<keyword evidence="2" id="KW-1185">Reference proteome</keyword>
<sequence length="603" mass="65977">MPASCCASGCSNSVTRGKRMFRIPLSEKDAARREVWLAIIKRQGFVPTSGSRLCEDHFEPDQFEQHRADGRKLLKHNAVPTIPGSAIAAGQKRGRRRNRRAPRATKRRRSSSDSVDDGDSEGEEEVDHSSGAEAAVAADTVESAETCGPSDWADALTSKALQIRFAAGERGYAVVREMCLGFPSELQLRHCVEALPFEPGLLDGLLPALEHKVSTMRPEDRHVALWLERVAVLPGSVPTLGGTDDESSGDALVFSVAGLASYWKQALGYHLFTELVSSTSTGGSALCGMLKNAVFRVVRKCEALGLAVDALVTDLSAPSLSLWKQCGVSTRPLRRPVFSTSHPCTTTEQSDPRRLMILADLPYVTKSIVDALIENETLLLPRDVVEKHGLPTGKVSFDHIRSLFATNNADNLGFVRVIELDCLRPECTRKDTSISNAVLNQGTVTGLRCLRAVNVLPKEAETTAWFVEQVDRWCSLMMSVPPGATNEQCKEATAFLHEFKDTFSRVSPFSQTKEEGELRVAKIGLCVSTAAALKLHEILVVERQFRRVLISRGTSASLQKVLGTVCPTSCVPSHTDFRSSLHTVCLAQLFLPVQNERSVLDEW</sequence>
<accession>A0ACB8D5S2</accession>
<evidence type="ECO:0000313" key="1">
    <source>
        <dbReference type="EMBL" id="KAH7959701.1"/>
    </source>
</evidence>